<organism evidence="1">
    <name type="scientific">Loa loa</name>
    <name type="common">Eye worm</name>
    <name type="synonym">Filaria loa</name>
    <dbReference type="NCBI Taxonomy" id="7209"/>
    <lineage>
        <taxon>Eukaryota</taxon>
        <taxon>Metazoa</taxon>
        <taxon>Ecdysozoa</taxon>
        <taxon>Nematoda</taxon>
        <taxon>Chromadorea</taxon>
        <taxon>Rhabditida</taxon>
        <taxon>Spirurina</taxon>
        <taxon>Spiruromorpha</taxon>
        <taxon>Filarioidea</taxon>
        <taxon>Onchocercidae</taxon>
        <taxon>Loa</taxon>
    </lineage>
</organism>
<dbReference type="RefSeq" id="XP_020304578.1">
    <property type="nucleotide sequence ID" value="XM_020451623.1"/>
</dbReference>
<reference evidence="1" key="1">
    <citation type="submission" date="2012-04" db="EMBL/GenBank/DDBJ databases">
        <title>The Genome Sequence of Loa loa.</title>
        <authorList>
            <consortium name="The Broad Institute Genome Sequencing Platform"/>
            <consortium name="Broad Institute Genome Sequencing Center for Infectious Disease"/>
            <person name="Nutman T.B."/>
            <person name="Fink D.L."/>
            <person name="Russ C."/>
            <person name="Young S."/>
            <person name="Zeng Q."/>
            <person name="Gargeya S."/>
            <person name="Alvarado L."/>
            <person name="Berlin A."/>
            <person name="Chapman S.B."/>
            <person name="Chen Z."/>
            <person name="Freedman E."/>
            <person name="Gellesch M."/>
            <person name="Goldberg J."/>
            <person name="Griggs A."/>
            <person name="Gujja S."/>
            <person name="Heilman E.R."/>
            <person name="Heiman D."/>
            <person name="Howarth C."/>
            <person name="Mehta T."/>
            <person name="Neiman D."/>
            <person name="Pearson M."/>
            <person name="Roberts A."/>
            <person name="Saif S."/>
            <person name="Shea T."/>
            <person name="Shenoy N."/>
            <person name="Sisk P."/>
            <person name="Stolte C."/>
            <person name="Sykes S."/>
            <person name="White J."/>
            <person name="Yandava C."/>
            <person name="Haas B."/>
            <person name="Henn M.R."/>
            <person name="Nusbaum C."/>
            <person name="Birren B."/>
        </authorList>
    </citation>
    <scope>NUCLEOTIDE SEQUENCE [LARGE SCALE GENOMIC DNA]</scope>
</reference>
<dbReference type="EMBL" id="JH712822">
    <property type="protein sequence ID" value="EJD73622.1"/>
    <property type="molecule type" value="Genomic_DNA"/>
</dbReference>
<dbReference type="AlphaFoldDB" id="A0A1S0UD90"/>
<name>A0A1S0UD90_LOALO</name>
<accession>A0A1S0UD90</accession>
<evidence type="ECO:0000313" key="1">
    <source>
        <dbReference type="EMBL" id="EJD73622.1"/>
    </source>
</evidence>
<dbReference type="GeneID" id="31252093"/>
<sequence>MKPIREFEIERKQQALYLPRHNPVIELILKQHKDLYHAGTSHTVKEFSHFSCEKESFHS</sequence>
<dbReference type="InParanoid" id="A0A1S0UD90"/>
<gene>
    <name evidence="1" type="ORF">LOAG_18962</name>
</gene>
<protein>
    <submittedName>
        <fullName evidence="1">Uncharacterized protein</fullName>
    </submittedName>
</protein>
<dbReference type="KEGG" id="loa:LOAG_18962"/>
<proteinExistence type="predicted"/>
<dbReference type="CTD" id="31252093"/>